<protein>
    <recommendedName>
        <fullName evidence="3">WD40 repeat domain-containing protein</fullName>
    </recommendedName>
</protein>
<dbReference type="Gene3D" id="1.25.40.10">
    <property type="entry name" value="Tetratricopeptide repeat domain"/>
    <property type="match status" value="1"/>
</dbReference>
<proteinExistence type="predicted"/>
<dbReference type="SUPFAM" id="SSF48452">
    <property type="entry name" value="TPR-like"/>
    <property type="match status" value="1"/>
</dbReference>
<sequence>MTIMHLPNLSSVTPHEYLAALRDVDWPAFVPTRDLPPLRAALAGLEQIHGVTEAHWFATERIRELGALLRHPDGHPYDLIGHALSPCGRYLAVGSWCGDDYERGGVLQIWELAGARCVNVLDGISGGVGWPDYPRRIQWSADGRRIGLAYDTNGVGVWDPFGHEPEPIAAAYVTDGYSRPPVFALGPDGSRAYVVAGYPEDGRAQGYAVPLAEGEVYEDDAQELSEPVPDQVRALLKDENLSFDRVFWSRDGRRLYGHTYGWACALDAVSGRVLWFVEAGRRVDAPAWSRDERYFAHQSRGRLLVGDALTGQTVATLPGHPGASELSWGAHGAAPRLAVVVPDGNDANARPHVTVYDNGRHRYDLDLALQEAHREDEDGTAWAWSPDGLHAAALTADGEVEIWSLGDVPGRVGTVEATADARGVVWGADGIVVIVGGTTLRFFLAATGQVIGDFAFLRTPPEPRPLELDGDDAGERLREEGEASVDPTFALDDATWAVAFEQGPVIAPRGREQDLDGVLAWTVERRFGWPVRWGALDVLPDAATVAERVGPPLEEYLEAFRGRTEPAPAGTWPPPDTATLDDLFALVIDAVEPLHEGWDHHVSEGLRHAARLRARRGEPDGARALLDGIPEPAQRVRGLADVAMILAAAGRREDARPFFDGVESQAEAVIDEYNAAFVASSVAGAHAALGDAARAHAWFDRARAAIEPETNPGEHRLAVAWALIECGREDEALALLRQSKENPSTFYSGPLLAYLIRTGRDRLAGQLIPMRALHAEEWQAQGWFDGWDAVELFVAAGRPDLLSAWAQIYGGGYAYEEHLAQAGTNARLDPARARPDQVELAALAEAHATLMKTPRTQREHPTGQLVLQAARCGHLGAAVELIRSLPGNDFNGRPGHAFRALWTAATGFEVESW</sequence>
<name>A0ABW4T203_9ACTN</name>
<dbReference type="SUPFAM" id="SSF69322">
    <property type="entry name" value="Tricorn protease domain 2"/>
    <property type="match status" value="1"/>
</dbReference>
<reference evidence="2" key="1">
    <citation type="journal article" date="2019" name="Int. J. Syst. Evol. Microbiol.">
        <title>The Global Catalogue of Microorganisms (GCM) 10K type strain sequencing project: providing services to taxonomists for standard genome sequencing and annotation.</title>
        <authorList>
            <consortium name="The Broad Institute Genomics Platform"/>
            <consortium name="The Broad Institute Genome Sequencing Center for Infectious Disease"/>
            <person name="Wu L."/>
            <person name="Ma J."/>
        </authorList>
    </citation>
    <scope>NUCLEOTIDE SEQUENCE [LARGE SCALE GENOMIC DNA]</scope>
    <source>
        <strain evidence="2">ICMP 6774ER</strain>
    </source>
</reference>
<dbReference type="PANTHER" id="PTHR19879:SF1">
    <property type="entry name" value="CANNONBALL-RELATED"/>
    <property type="match status" value="1"/>
</dbReference>
<organism evidence="1 2">
    <name type="scientific">Nonomuraea mangrovi</name>
    <dbReference type="NCBI Taxonomy" id="2316207"/>
    <lineage>
        <taxon>Bacteria</taxon>
        <taxon>Bacillati</taxon>
        <taxon>Actinomycetota</taxon>
        <taxon>Actinomycetes</taxon>
        <taxon>Streptosporangiales</taxon>
        <taxon>Streptosporangiaceae</taxon>
        <taxon>Nonomuraea</taxon>
    </lineage>
</organism>
<comment type="caution">
    <text evidence="1">The sequence shown here is derived from an EMBL/GenBank/DDBJ whole genome shotgun (WGS) entry which is preliminary data.</text>
</comment>
<evidence type="ECO:0000313" key="2">
    <source>
        <dbReference type="Proteomes" id="UP001597368"/>
    </source>
</evidence>
<keyword evidence="2" id="KW-1185">Reference proteome</keyword>
<evidence type="ECO:0000313" key="1">
    <source>
        <dbReference type="EMBL" id="MFD1934529.1"/>
    </source>
</evidence>
<dbReference type="InterPro" id="IPR011047">
    <property type="entry name" value="Quinoprotein_ADH-like_sf"/>
</dbReference>
<dbReference type="SUPFAM" id="SSF50998">
    <property type="entry name" value="Quinoprotein alcohol dehydrogenase-like"/>
    <property type="match status" value="1"/>
</dbReference>
<dbReference type="Proteomes" id="UP001597368">
    <property type="component" value="Unassembled WGS sequence"/>
</dbReference>
<dbReference type="EMBL" id="JBHUFV010000034">
    <property type="protein sequence ID" value="MFD1934529.1"/>
    <property type="molecule type" value="Genomic_DNA"/>
</dbReference>
<dbReference type="InterPro" id="IPR011990">
    <property type="entry name" value="TPR-like_helical_dom_sf"/>
</dbReference>
<dbReference type="PANTHER" id="PTHR19879">
    <property type="entry name" value="TRANSCRIPTION INITIATION FACTOR TFIID"/>
    <property type="match status" value="1"/>
</dbReference>
<gene>
    <name evidence="1" type="ORF">ACFSKW_23960</name>
</gene>
<accession>A0ABW4T203</accession>
<dbReference type="Gene3D" id="2.130.10.10">
    <property type="entry name" value="YVTN repeat-like/Quinoprotein amine dehydrogenase"/>
    <property type="match status" value="2"/>
</dbReference>
<dbReference type="InterPro" id="IPR015943">
    <property type="entry name" value="WD40/YVTN_repeat-like_dom_sf"/>
</dbReference>
<dbReference type="RefSeq" id="WP_379574612.1">
    <property type="nucleotide sequence ID" value="NZ_JBHUFV010000034.1"/>
</dbReference>
<evidence type="ECO:0008006" key="3">
    <source>
        <dbReference type="Google" id="ProtNLM"/>
    </source>
</evidence>